<feature type="region of interest" description="Disordered" evidence="1">
    <location>
        <begin position="307"/>
        <end position="369"/>
    </location>
</feature>
<protein>
    <recommendedName>
        <fullName evidence="4">Ig-like domain-containing protein</fullName>
    </recommendedName>
</protein>
<accession>K1QES3</accession>
<keyword evidence="2" id="KW-0472">Membrane</keyword>
<reference evidence="3" key="1">
    <citation type="journal article" date="2012" name="Nature">
        <title>The oyster genome reveals stress adaptation and complexity of shell formation.</title>
        <authorList>
            <person name="Zhang G."/>
            <person name="Fang X."/>
            <person name="Guo X."/>
            <person name="Li L."/>
            <person name="Luo R."/>
            <person name="Xu F."/>
            <person name="Yang P."/>
            <person name="Zhang L."/>
            <person name="Wang X."/>
            <person name="Qi H."/>
            <person name="Xiong Z."/>
            <person name="Que H."/>
            <person name="Xie Y."/>
            <person name="Holland P.W."/>
            <person name="Paps J."/>
            <person name="Zhu Y."/>
            <person name="Wu F."/>
            <person name="Chen Y."/>
            <person name="Wang J."/>
            <person name="Peng C."/>
            <person name="Meng J."/>
            <person name="Yang L."/>
            <person name="Liu J."/>
            <person name="Wen B."/>
            <person name="Zhang N."/>
            <person name="Huang Z."/>
            <person name="Zhu Q."/>
            <person name="Feng Y."/>
            <person name="Mount A."/>
            <person name="Hedgecock D."/>
            <person name="Xu Z."/>
            <person name="Liu Y."/>
            <person name="Domazet-Loso T."/>
            <person name="Du Y."/>
            <person name="Sun X."/>
            <person name="Zhang S."/>
            <person name="Liu B."/>
            <person name="Cheng P."/>
            <person name="Jiang X."/>
            <person name="Li J."/>
            <person name="Fan D."/>
            <person name="Wang W."/>
            <person name="Fu W."/>
            <person name="Wang T."/>
            <person name="Wang B."/>
            <person name="Zhang J."/>
            <person name="Peng Z."/>
            <person name="Li Y."/>
            <person name="Li N."/>
            <person name="Wang J."/>
            <person name="Chen M."/>
            <person name="He Y."/>
            <person name="Tan F."/>
            <person name="Song X."/>
            <person name="Zheng Q."/>
            <person name="Huang R."/>
            <person name="Yang H."/>
            <person name="Du X."/>
            <person name="Chen L."/>
            <person name="Yang M."/>
            <person name="Gaffney P.M."/>
            <person name="Wang S."/>
            <person name="Luo L."/>
            <person name="She Z."/>
            <person name="Ming Y."/>
            <person name="Huang W."/>
            <person name="Zhang S."/>
            <person name="Huang B."/>
            <person name="Zhang Y."/>
            <person name="Qu T."/>
            <person name="Ni P."/>
            <person name="Miao G."/>
            <person name="Wang J."/>
            <person name="Wang Q."/>
            <person name="Steinberg C.E."/>
            <person name="Wang H."/>
            <person name="Li N."/>
            <person name="Qian L."/>
            <person name="Zhang G."/>
            <person name="Li Y."/>
            <person name="Yang H."/>
            <person name="Liu X."/>
            <person name="Wang J."/>
            <person name="Yin Y."/>
            <person name="Wang J."/>
        </authorList>
    </citation>
    <scope>NUCLEOTIDE SEQUENCE [LARGE SCALE GENOMIC DNA]</scope>
    <source>
        <strain evidence="3">05x7-T-G4-1.051#20</strain>
    </source>
</reference>
<keyword evidence="2" id="KW-1133">Transmembrane helix</keyword>
<sequence length="369" mass="41764">MGREIRDTLRLKVTKDFKYNKYSCTATEEDMESDRSDLSSLELTKTIDVAGRHGATRSTNKMDLTQEKADTGYLDDILLYMNGEIKSNIELNENAPLRISCRVDGNPAPTIRLSITRFDKAGRFKSSYGSKSGMDTTINVAVPIIANPPPQPSDFKWDGPVSVSARTTLSTGDVSYKHVIESFIPVKDHTYFGNYTLSYKGQPVTRITINAEDNLLENPSMESSGEVASRSFIIAISLVSILLGLTWFMVAMFVVYDRRYRNIHQKSKHGEESTQLQTQNMTHHYDDLQGTDFDQLEAQNMTQHYDDVQGRVEEGNYTDLKGDNTAAEGDYTELGQRDTETPYEELSQRKNRQSGGQKDRQIEWTLDKQ</sequence>
<dbReference type="HOGENOM" id="CLU_750626_0_0_1"/>
<dbReference type="Gene3D" id="2.60.40.10">
    <property type="entry name" value="Immunoglobulins"/>
    <property type="match status" value="1"/>
</dbReference>
<name>K1QES3_MAGGI</name>
<dbReference type="InterPro" id="IPR013783">
    <property type="entry name" value="Ig-like_fold"/>
</dbReference>
<dbReference type="InParanoid" id="K1QES3"/>
<dbReference type="AlphaFoldDB" id="K1QES3"/>
<feature type="compositionally biased region" description="Basic and acidic residues" evidence="1">
    <location>
        <begin position="357"/>
        <end position="369"/>
    </location>
</feature>
<keyword evidence="2" id="KW-0812">Transmembrane</keyword>
<evidence type="ECO:0008006" key="4">
    <source>
        <dbReference type="Google" id="ProtNLM"/>
    </source>
</evidence>
<evidence type="ECO:0000256" key="2">
    <source>
        <dbReference type="SAM" id="Phobius"/>
    </source>
</evidence>
<dbReference type="EMBL" id="JH816856">
    <property type="protein sequence ID" value="EKC32413.1"/>
    <property type="molecule type" value="Genomic_DNA"/>
</dbReference>
<gene>
    <name evidence="3" type="ORF">CGI_10001271</name>
</gene>
<evidence type="ECO:0000256" key="1">
    <source>
        <dbReference type="SAM" id="MobiDB-lite"/>
    </source>
</evidence>
<evidence type="ECO:0000313" key="3">
    <source>
        <dbReference type="EMBL" id="EKC32413.1"/>
    </source>
</evidence>
<organism evidence="3">
    <name type="scientific">Magallana gigas</name>
    <name type="common">Pacific oyster</name>
    <name type="synonym">Crassostrea gigas</name>
    <dbReference type="NCBI Taxonomy" id="29159"/>
    <lineage>
        <taxon>Eukaryota</taxon>
        <taxon>Metazoa</taxon>
        <taxon>Spiralia</taxon>
        <taxon>Lophotrochozoa</taxon>
        <taxon>Mollusca</taxon>
        <taxon>Bivalvia</taxon>
        <taxon>Autobranchia</taxon>
        <taxon>Pteriomorphia</taxon>
        <taxon>Ostreida</taxon>
        <taxon>Ostreoidea</taxon>
        <taxon>Ostreidae</taxon>
        <taxon>Magallana</taxon>
    </lineage>
</organism>
<proteinExistence type="predicted"/>
<feature type="transmembrane region" description="Helical" evidence="2">
    <location>
        <begin position="232"/>
        <end position="256"/>
    </location>
</feature>